<dbReference type="Gene3D" id="3.30.9.10">
    <property type="entry name" value="D-Amino Acid Oxidase, subunit A, domain 2"/>
    <property type="match status" value="1"/>
</dbReference>
<dbReference type="InterPro" id="IPR051704">
    <property type="entry name" value="FAD_aromatic-hydroxylase"/>
</dbReference>
<dbReference type="SUPFAM" id="SSF51905">
    <property type="entry name" value="FAD/NAD(P)-binding domain"/>
    <property type="match status" value="1"/>
</dbReference>
<feature type="domain" description="FAD-binding" evidence="4">
    <location>
        <begin position="4"/>
        <end position="366"/>
    </location>
</feature>
<evidence type="ECO:0000256" key="1">
    <source>
        <dbReference type="ARBA" id="ARBA00022630"/>
    </source>
</evidence>
<gene>
    <name evidence="5" type="ORF">O9K51_03912</name>
</gene>
<dbReference type="PANTHER" id="PTHR46865">
    <property type="entry name" value="OXIDOREDUCTASE-RELATED"/>
    <property type="match status" value="1"/>
</dbReference>
<keyword evidence="3" id="KW-0560">Oxidoreductase</keyword>
<dbReference type="Gene3D" id="3.50.50.60">
    <property type="entry name" value="FAD/NAD(P)-binding domain"/>
    <property type="match status" value="1"/>
</dbReference>
<dbReference type="GO" id="GO:0071949">
    <property type="term" value="F:FAD binding"/>
    <property type="evidence" value="ECO:0007669"/>
    <property type="project" value="InterPro"/>
</dbReference>
<reference evidence="5" key="1">
    <citation type="submission" date="2023-01" db="EMBL/GenBank/DDBJ databases">
        <title>The growth and conidiation of Purpureocillium lavendulum are regulated by nitrogen source and histone H3K14 acetylation.</title>
        <authorList>
            <person name="Tang P."/>
            <person name="Han J."/>
            <person name="Zhang C."/>
            <person name="Tang P."/>
            <person name="Qi F."/>
            <person name="Zhang K."/>
            <person name="Liang L."/>
        </authorList>
    </citation>
    <scope>NUCLEOTIDE SEQUENCE</scope>
    <source>
        <strain evidence="5">YMF1.00683</strain>
    </source>
</reference>
<proteinExistence type="predicted"/>
<dbReference type="InterPro" id="IPR002938">
    <property type="entry name" value="FAD-bd"/>
</dbReference>
<keyword evidence="1" id="KW-0285">Flavoprotein</keyword>
<dbReference type="InterPro" id="IPR036188">
    <property type="entry name" value="FAD/NAD-bd_sf"/>
</dbReference>
<dbReference type="PRINTS" id="PR00420">
    <property type="entry name" value="RNGMNOXGNASE"/>
</dbReference>
<keyword evidence="6" id="KW-1185">Reference proteome</keyword>
<evidence type="ECO:0000313" key="6">
    <source>
        <dbReference type="Proteomes" id="UP001163105"/>
    </source>
</evidence>
<comment type="caution">
    <text evidence="5">The sequence shown here is derived from an EMBL/GenBank/DDBJ whole genome shotgun (WGS) entry which is preliminary data.</text>
</comment>
<dbReference type="PANTHER" id="PTHR46865:SF7">
    <property type="entry name" value="MONOOXYGENASE, PUTATIVE (AFU_ORTHOLOGUE AFUA_8G07040)-RELATED"/>
    <property type="match status" value="1"/>
</dbReference>
<dbReference type="Pfam" id="PF01494">
    <property type="entry name" value="FAD_binding_3"/>
    <property type="match status" value="1"/>
</dbReference>
<organism evidence="5 6">
    <name type="scientific">Purpureocillium lavendulum</name>
    <dbReference type="NCBI Taxonomy" id="1247861"/>
    <lineage>
        <taxon>Eukaryota</taxon>
        <taxon>Fungi</taxon>
        <taxon>Dikarya</taxon>
        <taxon>Ascomycota</taxon>
        <taxon>Pezizomycotina</taxon>
        <taxon>Sordariomycetes</taxon>
        <taxon>Hypocreomycetidae</taxon>
        <taxon>Hypocreales</taxon>
        <taxon>Ophiocordycipitaceae</taxon>
        <taxon>Purpureocillium</taxon>
    </lineage>
</organism>
<keyword evidence="2" id="KW-0274">FAD</keyword>
<evidence type="ECO:0000313" key="5">
    <source>
        <dbReference type="EMBL" id="KAJ6442737.1"/>
    </source>
</evidence>
<sequence length="427" mass="47548">MPTLKVLISGAGIAGNALAFWLSKLGHDVTVVERFPCLRVSGLQLDLRGYGIEVLKLMGLEEAFRAKSAPEQGLKIVDKSGRRWAYFPANKSGKGLQSFTTDYEIMRGDFCQLLYDATKSRARYMFNTSIASFTKTERDLHVSFENGEQGRFDLLIGADGQGSRTRKMMIQHDNPGAADGFVPLGNSYSAYLTIPRPVQDGEEYLATFYTATKSRFIMTRRHSPHRVQVYLMCSNDSKQLQEAHRRDVDAEKNIFTEIFKGAGWQADDILRQLQTSDDFYCERMGLVKLDSWSRGRVALLGDAAYCPSANTGMGTTSAVVGAYILAGEIGRHCGAIGPAESDGQDGITAALDEYERKFRPFMDQVVKGISEESNLYKYMPTGPIGIAALNCFMGLVAILRLNVLGEWVLKENVKDWTLPKYKELLQE</sequence>
<dbReference type="AlphaFoldDB" id="A0AB34FTW0"/>
<protein>
    <submittedName>
        <fullName evidence="5">FAD binding domain-containingprotein</fullName>
    </submittedName>
</protein>
<evidence type="ECO:0000256" key="3">
    <source>
        <dbReference type="ARBA" id="ARBA00023002"/>
    </source>
</evidence>
<dbReference type="GO" id="GO:0016491">
    <property type="term" value="F:oxidoreductase activity"/>
    <property type="evidence" value="ECO:0007669"/>
    <property type="project" value="UniProtKB-KW"/>
</dbReference>
<accession>A0AB34FTW0</accession>
<evidence type="ECO:0000259" key="4">
    <source>
        <dbReference type="Pfam" id="PF01494"/>
    </source>
</evidence>
<dbReference type="EMBL" id="JAQHRD010000003">
    <property type="protein sequence ID" value="KAJ6442737.1"/>
    <property type="molecule type" value="Genomic_DNA"/>
</dbReference>
<dbReference type="Proteomes" id="UP001163105">
    <property type="component" value="Unassembled WGS sequence"/>
</dbReference>
<evidence type="ECO:0000256" key="2">
    <source>
        <dbReference type="ARBA" id="ARBA00022827"/>
    </source>
</evidence>
<name>A0AB34FTW0_9HYPO</name>